<dbReference type="InterPro" id="IPR029058">
    <property type="entry name" value="AB_hydrolase_fold"/>
</dbReference>
<dbReference type="EMBL" id="CAJVPV010005064">
    <property type="protein sequence ID" value="CAG8584047.1"/>
    <property type="molecule type" value="Genomic_DNA"/>
</dbReference>
<accession>A0A9N9BYA7</accession>
<evidence type="ECO:0000313" key="2">
    <source>
        <dbReference type="EMBL" id="CAG8584047.1"/>
    </source>
</evidence>
<dbReference type="Pfam" id="PF00326">
    <property type="entry name" value="Peptidase_S9"/>
    <property type="match status" value="1"/>
</dbReference>
<protein>
    <submittedName>
        <fullName evidence="2">12831_t:CDS:1</fullName>
    </submittedName>
</protein>
<reference evidence="2" key="1">
    <citation type="submission" date="2021-06" db="EMBL/GenBank/DDBJ databases">
        <authorList>
            <person name="Kallberg Y."/>
            <person name="Tangrot J."/>
            <person name="Rosling A."/>
        </authorList>
    </citation>
    <scope>NUCLEOTIDE SEQUENCE</scope>
    <source>
        <strain evidence="2">CL551</strain>
    </source>
</reference>
<dbReference type="GO" id="GO:0006508">
    <property type="term" value="P:proteolysis"/>
    <property type="evidence" value="ECO:0007669"/>
    <property type="project" value="InterPro"/>
</dbReference>
<feature type="domain" description="Peptidase S9 prolyl oligopeptidase catalytic" evidence="1">
    <location>
        <begin position="97"/>
        <end position="240"/>
    </location>
</feature>
<dbReference type="Proteomes" id="UP000789342">
    <property type="component" value="Unassembled WGS sequence"/>
</dbReference>
<keyword evidence="3" id="KW-1185">Reference proteome</keyword>
<evidence type="ECO:0000259" key="1">
    <source>
        <dbReference type="Pfam" id="PF00326"/>
    </source>
</evidence>
<dbReference type="InterPro" id="IPR001375">
    <property type="entry name" value="Peptidase_S9_cat"/>
</dbReference>
<dbReference type="SUPFAM" id="SSF53474">
    <property type="entry name" value="alpha/beta-Hydrolases"/>
    <property type="match status" value="1"/>
</dbReference>
<gene>
    <name evidence="2" type="ORF">AMORRO_LOCUS7041</name>
</gene>
<dbReference type="PANTHER" id="PTHR42886">
    <property type="entry name" value="RE40534P-RELATED"/>
    <property type="match status" value="1"/>
</dbReference>
<dbReference type="GO" id="GO:0008236">
    <property type="term" value="F:serine-type peptidase activity"/>
    <property type="evidence" value="ECO:0007669"/>
    <property type="project" value="InterPro"/>
</dbReference>
<dbReference type="OrthoDB" id="9988524at2759"/>
<dbReference type="PANTHER" id="PTHR42886:SF53">
    <property type="entry name" value="ALPHA_BETA-HYDROLASES SUPERFAMILY PROTEIN"/>
    <property type="match status" value="1"/>
</dbReference>
<dbReference type="AlphaFoldDB" id="A0A9N9BYA7"/>
<dbReference type="Gene3D" id="3.40.50.1820">
    <property type="entry name" value="alpha/beta hydrolase"/>
    <property type="match status" value="1"/>
</dbReference>
<sequence>MEETNFAVDTEQGFKLQGTLYLKDNAPSDDIVIFCHGLMNTRNSEVNQSIIKEIDFNSISFDFQGNGESEGTTRCGNHIEEVENIRCIVCYVRSILKRKVLCICGHSKGAVVVLLYASKYNDVPLVINISGRYDHTQIPSYLTSEQFLQRFGPINDQDYEEFKQLNTSVVKNIDRQKSKVLTVHGSKDNVCPPEGALTYHKLIGPEPHHKLVMIQDADHGYKNKKNELTANIRSWLSENFSWASKIN</sequence>
<comment type="caution">
    <text evidence="2">The sequence shown here is derived from an EMBL/GenBank/DDBJ whole genome shotgun (WGS) entry which is preliminary data.</text>
</comment>
<proteinExistence type="predicted"/>
<name>A0A9N9BYA7_9GLOM</name>
<evidence type="ECO:0000313" key="3">
    <source>
        <dbReference type="Proteomes" id="UP000789342"/>
    </source>
</evidence>
<organism evidence="2 3">
    <name type="scientific">Acaulospora morrowiae</name>
    <dbReference type="NCBI Taxonomy" id="94023"/>
    <lineage>
        <taxon>Eukaryota</taxon>
        <taxon>Fungi</taxon>
        <taxon>Fungi incertae sedis</taxon>
        <taxon>Mucoromycota</taxon>
        <taxon>Glomeromycotina</taxon>
        <taxon>Glomeromycetes</taxon>
        <taxon>Diversisporales</taxon>
        <taxon>Acaulosporaceae</taxon>
        <taxon>Acaulospora</taxon>
    </lineage>
</organism>